<proteinExistence type="predicted"/>
<gene>
    <name evidence="1" type="ORF">FB473_003172</name>
</gene>
<accession>A0ABX0SNY9</accession>
<organism evidence="1 2">
    <name type="scientific">Brooklawnia cerclae</name>
    <dbReference type="NCBI Taxonomy" id="349934"/>
    <lineage>
        <taxon>Bacteria</taxon>
        <taxon>Bacillati</taxon>
        <taxon>Actinomycetota</taxon>
        <taxon>Actinomycetes</taxon>
        <taxon>Propionibacteriales</taxon>
        <taxon>Propionibacteriaceae</taxon>
        <taxon>Brooklawnia</taxon>
    </lineage>
</organism>
<sequence length="75" mass="8145">MCAHDETPTAGESSGPVLCTDGLDHVWTGLEIVAAGKGLAFLHTCKLCGAQWYEPSIRDSGYLDRVRGAERRRPD</sequence>
<evidence type="ECO:0000313" key="1">
    <source>
        <dbReference type="EMBL" id="NIH58477.1"/>
    </source>
</evidence>
<keyword evidence="2" id="KW-1185">Reference proteome</keyword>
<name>A0ABX0SNY9_9ACTN</name>
<reference evidence="1 2" key="1">
    <citation type="submission" date="2020-02" db="EMBL/GenBank/DDBJ databases">
        <title>Sequencing the genomes of 1000 actinobacteria strains.</title>
        <authorList>
            <person name="Klenk H.-P."/>
        </authorList>
    </citation>
    <scope>NUCLEOTIDE SEQUENCE [LARGE SCALE GENOMIC DNA]</scope>
    <source>
        <strain evidence="1 2">DSM 19609</strain>
    </source>
</reference>
<dbReference type="EMBL" id="JAAMOZ010000003">
    <property type="protein sequence ID" value="NIH58477.1"/>
    <property type="molecule type" value="Genomic_DNA"/>
</dbReference>
<dbReference type="Proteomes" id="UP000749311">
    <property type="component" value="Unassembled WGS sequence"/>
</dbReference>
<comment type="caution">
    <text evidence="1">The sequence shown here is derived from an EMBL/GenBank/DDBJ whole genome shotgun (WGS) entry which is preliminary data.</text>
</comment>
<protein>
    <submittedName>
        <fullName evidence="1">Uncharacterized protein</fullName>
    </submittedName>
</protein>
<evidence type="ECO:0000313" key="2">
    <source>
        <dbReference type="Proteomes" id="UP000749311"/>
    </source>
</evidence>